<organism evidence="4">
    <name type="scientific">Siphoviridae sp. ctnsL8</name>
    <dbReference type="NCBI Taxonomy" id="2825666"/>
    <lineage>
        <taxon>Viruses</taxon>
        <taxon>Duplodnaviria</taxon>
        <taxon>Heunggongvirae</taxon>
        <taxon>Uroviricota</taxon>
        <taxon>Caudoviricetes</taxon>
    </lineage>
</organism>
<evidence type="ECO:0000313" key="4">
    <source>
        <dbReference type="EMBL" id="DAE08271.1"/>
    </source>
</evidence>
<keyword evidence="1" id="KW-0175">Coiled coil</keyword>
<dbReference type="InterPro" id="IPR038729">
    <property type="entry name" value="Rad50/SbcC_AAA"/>
</dbReference>
<feature type="coiled-coil region" evidence="1">
    <location>
        <begin position="405"/>
        <end position="453"/>
    </location>
</feature>
<dbReference type="Pfam" id="PF13476">
    <property type="entry name" value="AAA_23"/>
    <property type="match status" value="1"/>
</dbReference>
<dbReference type="PANTHER" id="PTHR32114:SF2">
    <property type="entry name" value="ABC TRANSPORTER ABCH.3"/>
    <property type="match status" value="1"/>
</dbReference>
<feature type="compositionally biased region" description="Basic and acidic residues" evidence="2">
    <location>
        <begin position="305"/>
        <end position="315"/>
    </location>
</feature>
<feature type="domain" description="Rad50/SbcC-type AAA" evidence="3">
    <location>
        <begin position="8"/>
        <end position="257"/>
    </location>
</feature>
<proteinExistence type="predicted"/>
<reference evidence="4" key="1">
    <citation type="journal article" date="2021" name="Proc. Natl. Acad. Sci. U.S.A.">
        <title>A Catalog of Tens of Thousands of Viruses from Human Metagenomes Reveals Hidden Associations with Chronic Diseases.</title>
        <authorList>
            <person name="Tisza M.J."/>
            <person name="Buck C.B."/>
        </authorList>
    </citation>
    <scope>NUCLEOTIDE SEQUENCE</scope>
    <source>
        <strain evidence="4">CtnsL8</strain>
    </source>
</reference>
<dbReference type="EMBL" id="BK015467">
    <property type="protein sequence ID" value="DAE08271.1"/>
    <property type="molecule type" value="Genomic_DNA"/>
</dbReference>
<evidence type="ECO:0000259" key="3">
    <source>
        <dbReference type="Pfam" id="PF13476"/>
    </source>
</evidence>
<protein>
    <submittedName>
        <fullName evidence="4">Chromosome partition protein</fullName>
    </submittedName>
</protein>
<dbReference type="SUPFAM" id="SSF52540">
    <property type="entry name" value="P-loop containing nucleoside triphosphate hydrolases"/>
    <property type="match status" value="1"/>
</dbReference>
<dbReference type="Gene3D" id="3.40.50.300">
    <property type="entry name" value="P-loop containing nucleotide triphosphate hydrolases"/>
    <property type="match status" value="1"/>
</dbReference>
<feature type="coiled-coil region" evidence="1">
    <location>
        <begin position="492"/>
        <end position="546"/>
    </location>
</feature>
<feature type="compositionally biased region" description="Polar residues" evidence="2">
    <location>
        <begin position="294"/>
        <end position="303"/>
    </location>
</feature>
<dbReference type="PANTHER" id="PTHR32114">
    <property type="entry name" value="ABC TRANSPORTER ABCH.3"/>
    <property type="match status" value="1"/>
</dbReference>
<evidence type="ECO:0000256" key="2">
    <source>
        <dbReference type="SAM" id="MobiDB-lite"/>
    </source>
</evidence>
<accession>A0A8S5PM60</accession>
<sequence>MKQIILKSLTMCNWRGEKGRTTNFNIDAPTFILGANGLGKSRHFNAFCWLLFGKDSEDRKDFNVRSYDEHHNLLHRCECSVEATLIVDGEELTIKREFAEQWTKPRGQAEEVFSGNVTLCTWNGTPIKVTEYQNRVNEYIINDTLFKMLTNPKYFTEKMKWQDQREVLLQMAGVKSDEEIAASNEEFKKLLDILSNKSLSDYRKEIAAAKKRLKVELNEIGPRIDQTQKLMPEAEDWTAIENEIKEINEQISTLTAQVQGFASADEAKANERIAISREIARLMEMLQELKDVQQQEATKQASDANAEKREVESRLKTSNSELSTINIDKGRVKERVGYITKQVSEITDQLTKMRQDWYNINAAKYSGSDICPCCGQLLPEEKRLEARRLFTEKKQKDIISLNARGMQLKGQLEDLNTELAAKESEEATLEKALVDKQEEINKLYEQLSSMKEKTTSDFIFGDTEEMIAIQNKIKELGVKRDEVSTQSDNEVLKEIESKRDSLADERKSLEERLQKREQIEKANKEIKRLENLGRDLSQQIADVEQREYIAAQFTKKKIEDCETRINAMFKLVKFQLFDYTQDGNEFECCTCLVGGVPYATANSAGQVNAGLDIIRSLCKFNNVCAPIFCDGSESVNSFIEMPSQMIFLKVTDDKRLIVK</sequence>
<feature type="region of interest" description="Disordered" evidence="2">
    <location>
        <begin position="293"/>
        <end position="318"/>
    </location>
</feature>
<name>A0A8S5PM60_9CAUD</name>
<evidence type="ECO:0000256" key="1">
    <source>
        <dbReference type="SAM" id="Coils"/>
    </source>
</evidence>
<dbReference type="InterPro" id="IPR027417">
    <property type="entry name" value="P-loop_NTPase"/>
</dbReference>